<dbReference type="EMBL" id="CP012036">
    <property type="protein sequence ID" value="ALF52804.1"/>
    <property type="molecule type" value="Genomic_DNA"/>
</dbReference>
<sequence>MMGEKTMPETSLLRDGIDFLYGCPIFSDTFKNIDDYLAYSEGEYDFVFVDPMCKSDRFDNWDDYVAWYLNEGDEGDEEWYLGGECEEIEVYEELEEYEEIEPHRQFQFLSEFEEVLPDDIFSRLEQGDFLALEEIADPGLRNLATHAMRQLDAIEVFAA</sequence>
<name>A0A0M4T2S1_9NOSO</name>
<protein>
    <submittedName>
        <fullName evidence="1">Uncharacterized protein</fullName>
    </submittedName>
</protein>
<reference evidence="2" key="1">
    <citation type="submission" date="2015-07" db="EMBL/GenBank/DDBJ databases">
        <title>Genome Of Nitrogen-Fixing Cyanobacterium Nostoc piscinale CENA21 From Solimoes/Amazon River Floodplain Sediments And Comparative Genomics To Uncover Biosynthetic Natural Products Potential.</title>
        <authorList>
            <person name="Leao T.F."/>
            <person name="Leao P.N."/>
            <person name="Guimaraes P.I."/>
            <person name="de Melo A.G.C."/>
            <person name="Ramos R.T.J."/>
            <person name="Silva A."/>
            <person name="Fiore M.F."/>
            <person name="Schneider M.P.C."/>
        </authorList>
    </citation>
    <scope>NUCLEOTIDE SEQUENCE [LARGE SCALE GENOMIC DNA]</scope>
    <source>
        <strain evidence="2">CENA21</strain>
    </source>
</reference>
<evidence type="ECO:0000313" key="2">
    <source>
        <dbReference type="Proteomes" id="UP000062645"/>
    </source>
</evidence>
<dbReference type="PATRIC" id="fig|224013.5.peg.1918"/>
<accession>A0A0M4T2S1</accession>
<reference evidence="1 2" key="2">
    <citation type="journal article" date="2016" name="Genome Announc.">
        <title>Draft Genome Sequence of the N2-Fixing Cyanobacterium Nostoc piscinale CENA21, Isolated from the Brazilian Amazon Floodplain.</title>
        <authorList>
            <person name="Leao T."/>
            <person name="Guimaraes P.I."/>
            <person name="de Melo A.G."/>
            <person name="Ramos R.T."/>
            <person name="Leao P.N."/>
            <person name="Silva A."/>
            <person name="Fiore M.F."/>
            <person name="Schneider M.P."/>
        </authorList>
    </citation>
    <scope>NUCLEOTIDE SEQUENCE [LARGE SCALE GENOMIC DNA]</scope>
    <source>
        <strain evidence="1 2">CENA21</strain>
    </source>
</reference>
<proteinExistence type="predicted"/>
<dbReference type="KEGG" id="npz:ACX27_07915"/>
<gene>
    <name evidence="1" type="ORF">ACX27_07915</name>
</gene>
<keyword evidence="2" id="KW-1185">Reference proteome</keyword>
<dbReference type="AlphaFoldDB" id="A0A0M4T2S1"/>
<dbReference type="Proteomes" id="UP000062645">
    <property type="component" value="Chromosome"/>
</dbReference>
<evidence type="ECO:0000313" key="1">
    <source>
        <dbReference type="EMBL" id="ALF52804.1"/>
    </source>
</evidence>
<dbReference type="STRING" id="224013.ACX27_07915"/>
<organism evidence="1 2">
    <name type="scientific">Nostoc piscinale CENA21</name>
    <dbReference type="NCBI Taxonomy" id="224013"/>
    <lineage>
        <taxon>Bacteria</taxon>
        <taxon>Bacillati</taxon>
        <taxon>Cyanobacteriota</taxon>
        <taxon>Cyanophyceae</taxon>
        <taxon>Nostocales</taxon>
        <taxon>Nostocaceae</taxon>
        <taxon>Nostoc</taxon>
    </lineage>
</organism>